<proteinExistence type="predicted"/>
<keyword evidence="4" id="KW-1185">Reference proteome</keyword>
<evidence type="ECO:0000256" key="1">
    <source>
        <dbReference type="SAM" id="Coils"/>
    </source>
</evidence>
<evidence type="ECO:0000256" key="2">
    <source>
        <dbReference type="SAM" id="SignalP"/>
    </source>
</evidence>
<organism evidence="3 4">
    <name type="scientific">Flavobacterium pisciphilum</name>
    <dbReference type="NCBI Taxonomy" id="2893755"/>
    <lineage>
        <taxon>Bacteria</taxon>
        <taxon>Pseudomonadati</taxon>
        <taxon>Bacteroidota</taxon>
        <taxon>Flavobacteriia</taxon>
        <taxon>Flavobacteriales</taxon>
        <taxon>Flavobacteriaceae</taxon>
        <taxon>Flavobacterium</taxon>
    </lineage>
</organism>
<keyword evidence="2" id="KW-0732">Signal</keyword>
<gene>
    <name evidence="3" type="ORF">LNQ49_18595</name>
</gene>
<protein>
    <submittedName>
        <fullName evidence="3">Tail fiber protein</fullName>
    </submittedName>
</protein>
<dbReference type="EMBL" id="JAJJMO010000001">
    <property type="protein sequence ID" value="MCC9073591.1"/>
    <property type="molecule type" value="Genomic_DNA"/>
</dbReference>
<feature type="coiled-coil region" evidence="1">
    <location>
        <begin position="266"/>
        <end position="300"/>
    </location>
</feature>
<evidence type="ECO:0000313" key="3">
    <source>
        <dbReference type="EMBL" id="MCC9073591.1"/>
    </source>
</evidence>
<sequence length="300" mass="33621">MKKRIFIGLLVLGNLLLTNAQNATFDNVTIGLNAPDWGVNIKTNFPGLTGSWNRGFFISNETGLQHLFSIGANGNSVNGISSFTSGFIGTDWKNQYMSFLPNGNIGIGTETPLVNLHIKNQTAHLRLESSDVGYNASIQYVSGGQYRWELGTGIFSGPNFELYNRINNKYSLVVTPEGNIGIGITNPDEKLTVNGKIHAQEVRIDLQSPMTVPDYVFANDYKLKSLQEVEEFIKQNSHLPEIPSAKEIEKNGLMLAEMNMSLLKKIEELTLYMIEMKKENEEMKKNQLKLEKRINTIENK</sequence>
<reference evidence="3" key="1">
    <citation type="submission" date="2021-11" db="EMBL/GenBank/DDBJ databases">
        <title>Description of novel Flavobacterium species.</title>
        <authorList>
            <person name="Saticioglu I.B."/>
            <person name="Ay H."/>
            <person name="Altun S."/>
            <person name="Duman M."/>
        </authorList>
    </citation>
    <scope>NUCLEOTIDE SEQUENCE</scope>
    <source>
        <strain evidence="3">F-65</strain>
    </source>
</reference>
<dbReference type="RefSeq" id="WP_229990507.1">
    <property type="nucleotide sequence ID" value="NZ_JAJJMO010000001.1"/>
</dbReference>
<accession>A0ABS8MXT4</accession>
<keyword evidence="1" id="KW-0175">Coiled coil</keyword>
<dbReference type="Proteomes" id="UP001430919">
    <property type="component" value="Unassembled WGS sequence"/>
</dbReference>
<feature type="chain" id="PRO_5047174134" evidence="2">
    <location>
        <begin position="24"/>
        <end position="300"/>
    </location>
</feature>
<name>A0ABS8MXT4_9FLAO</name>
<evidence type="ECO:0000313" key="4">
    <source>
        <dbReference type="Proteomes" id="UP001430919"/>
    </source>
</evidence>
<comment type="caution">
    <text evidence="3">The sequence shown here is derived from an EMBL/GenBank/DDBJ whole genome shotgun (WGS) entry which is preliminary data.</text>
</comment>
<feature type="signal peptide" evidence="2">
    <location>
        <begin position="1"/>
        <end position="23"/>
    </location>
</feature>